<proteinExistence type="predicted"/>
<dbReference type="Proteomes" id="UP000516320">
    <property type="component" value="Chromosome"/>
</dbReference>
<accession>A0A7H0SS56</accession>
<protein>
    <submittedName>
        <fullName evidence="2">Uncharacterized protein</fullName>
    </submittedName>
</protein>
<reference evidence="2 3" key="1">
    <citation type="submission" date="2019-12" db="EMBL/GenBank/DDBJ databases">
        <title>Corynebacterium sp. nov., isolated from feces of the Anser Albifrons in China.</title>
        <authorList>
            <person name="Liu Q."/>
        </authorList>
    </citation>
    <scope>NUCLEOTIDE SEQUENCE [LARGE SCALE GENOMIC DNA]</scope>
    <source>
        <strain evidence="2 3">4H37-19</strain>
    </source>
</reference>
<gene>
    <name evidence="2" type="ORF">GP475_03650</name>
</gene>
<organism evidence="2 3">
    <name type="scientific">Corynebacterium poyangense</name>
    <dbReference type="NCBI Taxonomy" id="2684405"/>
    <lineage>
        <taxon>Bacteria</taxon>
        <taxon>Bacillati</taxon>
        <taxon>Actinomycetota</taxon>
        <taxon>Actinomycetes</taxon>
        <taxon>Mycobacteriales</taxon>
        <taxon>Corynebacteriaceae</taxon>
        <taxon>Corynebacterium</taxon>
    </lineage>
</organism>
<dbReference type="EMBL" id="CP046884">
    <property type="protein sequence ID" value="QNQ91381.1"/>
    <property type="molecule type" value="Genomic_DNA"/>
</dbReference>
<evidence type="ECO:0000313" key="3">
    <source>
        <dbReference type="Proteomes" id="UP000516320"/>
    </source>
</evidence>
<sequence length="307" mass="33700">MSNLSDKSKEYHQPVNTTVTLWFLSTADPSAVLEKEPQADRGFGRKYLAQLNPSWPVTSIGQFPLNRSVPASSGEFYIAGYGRVSVVQTFLENCSHLSDIDPRLLNSLPADTVIAVARGGTGRWEEFGGFARWEQGELKRSLCATREELFEDVGLPYPFESPFWAGERAEQLGGISLPFNPQDLVAEAETQWLGVPITPEGPDIPVAAFAVDGRPAPRVDGSAHRILPKPGQGDASTSAGDSAEKQYLPAAYDDYEEHRRQLTTGDDIARIAEASAVVARRLGKSTVRGVRTVVHRLQEKLRHIDRS</sequence>
<dbReference type="AlphaFoldDB" id="A0A7H0SS56"/>
<evidence type="ECO:0000256" key="1">
    <source>
        <dbReference type="SAM" id="MobiDB-lite"/>
    </source>
</evidence>
<name>A0A7H0SS56_9CORY</name>
<dbReference type="KEGG" id="cpoy:GP475_03650"/>
<dbReference type="Pfam" id="PF21997">
    <property type="entry name" value="DUF6928"/>
    <property type="match status" value="1"/>
</dbReference>
<keyword evidence="3" id="KW-1185">Reference proteome</keyword>
<feature type="region of interest" description="Disordered" evidence="1">
    <location>
        <begin position="219"/>
        <end position="242"/>
    </location>
</feature>
<evidence type="ECO:0000313" key="2">
    <source>
        <dbReference type="EMBL" id="QNQ91381.1"/>
    </source>
</evidence>
<dbReference type="InterPro" id="IPR053847">
    <property type="entry name" value="DUF6928"/>
</dbReference>